<dbReference type="OrthoDB" id="9812295at2"/>
<comment type="cofactor">
    <cofactor evidence="1">
        <name>FMN</name>
        <dbReference type="ChEBI" id="CHEBI:58210"/>
    </cofactor>
</comment>
<dbReference type="STRING" id="265726.KY46_00115"/>
<keyword evidence="2" id="KW-0288">FMN</keyword>
<dbReference type="RefSeq" id="WP_046218622.1">
    <property type="nucleotide sequence ID" value="NZ_JWYV01000001.1"/>
</dbReference>
<organism evidence="4 5">
    <name type="scientific">Photobacterium halotolerans</name>
    <dbReference type="NCBI Taxonomy" id="265726"/>
    <lineage>
        <taxon>Bacteria</taxon>
        <taxon>Pseudomonadati</taxon>
        <taxon>Pseudomonadota</taxon>
        <taxon>Gammaproteobacteria</taxon>
        <taxon>Vibrionales</taxon>
        <taxon>Vibrionaceae</taxon>
        <taxon>Photobacterium</taxon>
    </lineage>
</organism>
<dbReference type="Proteomes" id="UP000033633">
    <property type="component" value="Unassembled WGS sequence"/>
</dbReference>
<dbReference type="GO" id="GO:0016491">
    <property type="term" value="F:oxidoreductase activity"/>
    <property type="evidence" value="ECO:0007669"/>
    <property type="project" value="InterPro"/>
</dbReference>
<reference evidence="4 5" key="1">
    <citation type="submission" date="2014-12" db="EMBL/GenBank/DDBJ databases">
        <title>Mercury Reductase activity and rhizosphere competence traits in the genome of root associated Photobacterium halotolerans MELD1.</title>
        <authorList>
            <person name="Mathew D.C."/>
            <person name="Huang C.-C."/>
        </authorList>
    </citation>
    <scope>NUCLEOTIDE SEQUENCE [LARGE SCALE GENOMIC DNA]</scope>
    <source>
        <strain evidence="4 5">MELD1</strain>
    </source>
</reference>
<dbReference type="GO" id="GO:0010181">
    <property type="term" value="F:FMN binding"/>
    <property type="evidence" value="ECO:0007669"/>
    <property type="project" value="TreeGrafter"/>
</dbReference>
<dbReference type="Pfam" id="PF03358">
    <property type="entry name" value="FMN_red"/>
    <property type="match status" value="1"/>
</dbReference>
<dbReference type="InterPro" id="IPR050712">
    <property type="entry name" value="NAD(P)H-dep_reductase"/>
</dbReference>
<evidence type="ECO:0000313" key="4">
    <source>
        <dbReference type="EMBL" id="KKD01287.1"/>
    </source>
</evidence>
<dbReference type="PANTHER" id="PTHR30543:SF21">
    <property type="entry name" value="NAD(P)H-DEPENDENT FMN REDUCTASE LOT6"/>
    <property type="match status" value="1"/>
</dbReference>
<dbReference type="EMBL" id="JWYV01000001">
    <property type="protein sequence ID" value="KKD01287.1"/>
    <property type="molecule type" value="Genomic_DNA"/>
</dbReference>
<dbReference type="InterPro" id="IPR005025">
    <property type="entry name" value="FMN_Rdtase-like_dom"/>
</dbReference>
<evidence type="ECO:0000313" key="5">
    <source>
        <dbReference type="Proteomes" id="UP000033633"/>
    </source>
</evidence>
<dbReference type="Gene3D" id="3.40.50.360">
    <property type="match status" value="1"/>
</dbReference>
<dbReference type="SUPFAM" id="SSF52218">
    <property type="entry name" value="Flavoproteins"/>
    <property type="match status" value="1"/>
</dbReference>
<proteinExistence type="predicted"/>
<evidence type="ECO:0000256" key="1">
    <source>
        <dbReference type="ARBA" id="ARBA00001917"/>
    </source>
</evidence>
<accession>A0A0F5VHI3</accession>
<keyword evidence="2" id="KW-0285">Flavoprotein</keyword>
<evidence type="ECO:0000256" key="2">
    <source>
        <dbReference type="ARBA" id="ARBA00022643"/>
    </source>
</evidence>
<dbReference type="InterPro" id="IPR029039">
    <property type="entry name" value="Flavoprotein-like_sf"/>
</dbReference>
<keyword evidence="5" id="KW-1185">Reference proteome</keyword>
<dbReference type="PANTHER" id="PTHR30543">
    <property type="entry name" value="CHROMATE REDUCTASE"/>
    <property type="match status" value="1"/>
</dbReference>
<comment type="caution">
    <text evidence="4">The sequence shown here is derived from an EMBL/GenBank/DDBJ whole genome shotgun (WGS) entry which is preliminary data.</text>
</comment>
<dbReference type="AlphaFoldDB" id="A0A0F5VHI3"/>
<protein>
    <submittedName>
        <fullName evidence="4">NADPH-dependent FMN reductase</fullName>
    </submittedName>
</protein>
<dbReference type="PATRIC" id="fig|265726.11.peg.24"/>
<name>A0A0F5VHI3_9GAMM</name>
<sequence>MKKLLIIYGSTRPNRGGLPVAEWVVQEAESAEQFDVAFADLKTVNLPLLDEPDHPAQQKYTQAHTKQWSQTVDAADAILFVTPEYDYFPPAALVNAIQFLAKEWAGKPAGIVSYGGVSGGLRSTQALRLLLSGVGTLTLSASVPIAFYNQYINDQGVLEANDAMKKGLTGLLAELQRMTELVTKA</sequence>
<evidence type="ECO:0000259" key="3">
    <source>
        <dbReference type="Pfam" id="PF03358"/>
    </source>
</evidence>
<gene>
    <name evidence="4" type="ORF">KY46_00115</name>
</gene>
<feature type="domain" description="NADPH-dependent FMN reductase-like" evidence="3">
    <location>
        <begin position="3"/>
        <end position="148"/>
    </location>
</feature>
<dbReference type="GO" id="GO:0005829">
    <property type="term" value="C:cytosol"/>
    <property type="evidence" value="ECO:0007669"/>
    <property type="project" value="TreeGrafter"/>
</dbReference>